<evidence type="ECO:0000256" key="7">
    <source>
        <dbReference type="ARBA" id="ARBA00023235"/>
    </source>
</evidence>
<comment type="caution">
    <text evidence="13">The sequence shown here is derived from an EMBL/GenBank/DDBJ whole genome shotgun (WGS) entry which is preliminary data.</text>
</comment>
<comment type="domain">
    <text evidence="9">Consists of 3 domains; the N-terminus binds the ribosome, the middle domain has PPIase activity, while the C-terminus has intrinsic chaperone activity on its own.</text>
</comment>
<dbReference type="InterPro" id="IPR037041">
    <property type="entry name" value="Trigger_fac_C_sf"/>
</dbReference>
<comment type="function">
    <text evidence="9">Involved in protein export. Acts as a chaperone by maintaining the newly synthesized protein in an open conformation. Functions as a peptidyl-prolyl cis-trans isomerase.</text>
</comment>
<evidence type="ECO:0000256" key="2">
    <source>
        <dbReference type="ARBA" id="ARBA00005464"/>
    </source>
</evidence>
<dbReference type="PANTHER" id="PTHR30560:SF3">
    <property type="entry name" value="TRIGGER FACTOR-LIKE PROTEIN TIG, CHLOROPLASTIC"/>
    <property type="match status" value="1"/>
</dbReference>
<keyword evidence="9" id="KW-0963">Cytoplasm</keyword>
<dbReference type="NCBIfam" id="TIGR00115">
    <property type="entry name" value="tig"/>
    <property type="match status" value="1"/>
</dbReference>
<evidence type="ECO:0000256" key="9">
    <source>
        <dbReference type="HAMAP-Rule" id="MF_00303"/>
    </source>
</evidence>
<dbReference type="SUPFAM" id="SSF54534">
    <property type="entry name" value="FKBP-like"/>
    <property type="match status" value="1"/>
</dbReference>
<evidence type="ECO:0000256" key="4">
    <source>
        <dbReference type="ARBA" id="ARBA00016902"/>
    </source>
</evidence>
<keyword evidence="7 9" id="KW-0413">Isomerase</keyword>
<keyword evidence="5 9" id="KW-0697">Rotamase</keyword>
<dbReference type="HAMAP" id="MF_00303">
    <property type="entry name" value="Trigger_factor_Tig"/>
    <property type="match status" value="1"/>
</dbReference>
<dbReference type="PROSITE" id="PS50059">
    <property type="entry name" value="FKBP_PPIASE"/>
    <property type="match status" value="1"/>
</dbReference>
<dbReference type="Pfam" id="PF00254">
    <property type="entry name" value="FKBP_C"/>
    <property type="match status" value="1"/>
</dbReference>
<dbReference type="SUPFAM" id="SSF109998">
    <property type="entry name" value="Triger factor/SurA peptide-binding domain-like"/>
    <property type="match status" value="1"/>
</dbReference>
<evidence type="ECO:0000256" key="8">
    <source>
        <dbReference type="ARBA" id="ARBA00029986"/>
    </source>
</evidence>
<dbReference type="Proteomes" id="UP001628193">
    <property type="component" value="Unassembled WGS sequence"/>
</dbReference>
<dbReference type="InterPro" id="IPR027304">
    <property type="entry name" value="Trigger_fact/SurA_dom_sf"/>
</dbReference>
<evidence type="ECO:0000313" key="13">
    <source>
        <dbReference type="EMBL" id="GAB0058754.1"/>
    </source>
</evidence>
<dbReference type="Gene3D" id="1.10.3120.10">
    <property type="entry name" value="Trigger factor, C-terminal domain"/>
    <property type="match status" value="1"/>
</dbReference>
<dbReference type="InterPro" id="IPR046357">
    <property type="entry name" value="PPIase_dom_sf"/>
</dbReference>
<sequence length="441" mass="48655">MEVTVEQTGALERTITVRVAADQVNARLEAEISQLAATIKLPGFRPGKAPKKHLENRFKDHLSQTIMEQLMQEGMGKAVQEHALRTVGNPELHLEAPVTRDQPFGFTAKVQIMPDVKPQGYQGMTLTRRVAEVTDADIDTALEQRRERHAGYETREGRQAASGDQIVLNFKGFVDGEAFEGGSAEGYVLELGGGRFIPGFEDQLIGLAVGEERTVKVTFPENYGAPHLAGKAAEFQCSLSEVRERVLPGIDDALAEAEGVKEGGLEALKTRIRQDLDRRAASAMEKQLQRRIHDGLVEANAFDLPSKMVDREVEAMIEQFKEDTVARGMTPDQHGLTDDVLANEFKPTAEKRLRLGLVLGAIAKQEGLEVNDERVDAHLNKLAEVYGGRAAEFKRWAREDESRMDGIRGAVLEEMVNDWIKAHGVITDESVTLDALLAENA</sequence>
<comment type="subcellular location">
    <subcellularLocation>
        <location evidence="9">Cytoplasm</location>
    </subcellularLocation>
    <text evidence="9">About half TF is bound to the ribosome near the polypeptide exit tunnel while the other half is free in the cytoplasm.</text>
</comment>
<accession>A0ABQ0CCZ0</accession>
<dbReference type="PANTHER" id="PTHR30560">
    <property type="entry name" value="TRIGGER FACTOR CHAPERONE AND PEPTIDYL-PROLYL CIS/TRANS ISOMERASE"/>
    <property type="match status" value="1"/>
</dbReference>
<evidence type="ECO:0000256" key="6">
    <source>
        <dbReference type="ARBA" id="ARBA00023186"/>
    </source>
</evidence>
<gene>
    <name evidence="9 13" type="primary">tig</name>
    <name evidence="13" type="ORF">SIID45300_03111</name>
</gene>
<keyword evidence="9 11" id="KW-0132">Cell division</keyword>
<comment type="catalytic activity">
    <reaction evidence="1 9 10">
        <text>[protein]-peptidylproline (omega=180) = [protein]-peptidylproline (omega=0)</text>
        <dbReference type="Rhea" id="RHEA:16237"/>
        <dbReference type="Rhea" id="RHEA-COMP:10747"/>
        <dbReference type="Rhea" id="RHEA-COMP:10748"/>
        <dbReference type="ChEBI" id="CHEBI:83833"/>
        <dbReference type="ChEBI" id="CHEBI:83834"/>
        <dbReference type="EC" id="5.2.1.8"/>
    </reaction>
</comment>
<dbReference type="PIRSF" id="PIRSF003095">
    <property type="entry name" value="Trigger_factor"/>
    <property type="match status" value="1"/>
</dbReference>
<dbReference type="InterPro" id="IPR005215">
    <property type="entry name" value="Trig_fac"/>
</dbReference>
<protein>
    <recommendedName>
        <fullName evidence="4 9">Trigger factor</fullName>
        <shortName evidence="9">TF</shortName>
        <ecNumber evidence="3 9">5.2.1.8</ecNumber>
    </recommendedName>
    <alternativeName>
        <fullName evidence="8 9">PPIase</fullName>
    </alternativeName>
</protein>
<dbReference type="InterPro" id="IPR008881">
    <property type="entry name" value="Trigger_fac_ribosome-bd_bac"/>
</dbReference>
<dbReference type="GO" id="GO:0003755">
    <property type="term" value="F:peptidyl-prolyl cis-trans isomerase activity"/>
    <property type="evidence" value="ECO:0007669"/>
    <property type="project" value="UniProtKB-EC"/>
</dbReference>
<evidence type="ECO:0000259" key="12">
    <source>
        <dbReference type="PROSITE" id="PS50059"/>
    </source>
</evidence>
<dbReference type="InterPro" id="IPR036611">
    <property type="entry name" value="Trigger_fac_ribosome-bd_sf"/>
</dbReference>
<dbReference type="InterPro" id="IPR008880">
    <property type="entry name" value="Trigger_fac_C"/>
</dbReference>
<dbReference type="Pfam" id="PF05697">
    <property type="entry name" value="Trigger_N"/>
    <property type="match status" value="1"/>
</dbReference>
<comment type="similarity">
    <text evidence="2 9 11">Belongs to the FKBP-type PPIase family. Tig subfamily.</text>
</comment>
<evidence type="ECO:0000256" key="3">
    <source>
        <dbReference type="ARBA" id="ARBA00013194"/>
    </source>
</evidence>
<evidence type="ECO:0000256" key="5">
    <source>
        <dbReference type="ARBA" id="ARBA00023110"/>
    </source>
</evidence>
<dbReference type="EMBL" id="BAAFGK010000005">
    <property type="protein sequence ID" value="GAB0058754.1"/>
    <property type="molecule type" value="Genomic_DNA"/>
</dbReference>
<dbReference type="InterPro" id="IPR001179">
    <property type="entry name" value="PPIase_FKBP_dom"/>
</dbReference>
<proteinExistence type="inferred from homology"/>
<dbReference type="RefSeq" id="WP_420906478.1">
    <property type="nucleotide sequence ID" value="NZ_BAAFGK010000005.1"/>
</dbReference>
<dbReference type="Gene3D" id="3.10.50.40">
    <property type="match status" value="1"/>
</dbReference>
<keyword evidence="9 11" id="KW-0131">Cell cycle</keyword>
<dbReference type="EC" id="5.2.1.8" evidence="3 9"/>
<dbReference type="Pfam" id="PF05698">
    <property type="entry name" value="Trigger_C"/>
    <property type="match status" value="1"/>
</dbReference>
<dbReference type="Gene3D" id="3.30.70.1050">
    <property type="entry name" value="Trigger factor ribosome-binding domain"/>
    <property type="match status" value="1"/>
</dbReference>
<evidence type="ECO:0000313" key="14">
    <source>
        <dbReference type="Proteomes" id="UP001628193"/>
    </source>
</evidence>
<evidence type="ECO:0000256" key="1">
    <source>
        <dbReference type="ARBA" id="ARBA00000971"/>
    </source>
</evidence>
<name>A0ABQ0CCZ0_9PROT</name>
<organism evidence="13 14">
    <name type="scientific">Candidatus Magnetaquiglobus chichijimensis</name>
    <dbReference type="NCBI Taxonomy" id="3141448"/>
    <lineage>
        <taxon>Bacteria</taxon>
        <taxon>Pseudomonadati</taxon>
        <taxon>Pseudomonadota</taxon>
        <taxon>Magnetococcia</taxon>
        <taxon>Magnetococcales</taxon>
        <taxon>Candidatus Magnetaquicoccaceae</taxon>
        <taxon>Candidatus Magnetaquiglobus</taxon>
    </lineage>
</organism>
<dbReference type="SUPFAM" id="SSF102735">
    <property type="entry name" value="Trigger factor ribosome-binding domain"/>
    <property type="match status" value="1"/>
</dbReference>
<evidence type="ECO:0000256" key="11">
    <source>
        <dbReference type="RuleBase" id="RU003914"/>
    </source>
</evidence>
<evidence type="ECO:0000256" key="10">
    <source>
        <dbReference type="PROSITE-ProRule" id="PRU00277"/>
    </source>
</evidence>
<feature type="domain" description="PPIase FKBP-type" evidence="12">
    <location>
        <begin position="163"/>
        <end position="225"/>
    </location>
</feature>
<reference evidence="13 14" key="1">
    <citation type="submission" date="2024-09" db="EMBL/GenBank/DDBJ databases">
        <title>Draft genome sequence of Candidatus Magnetaquicoccaceae bacterium FCR-1.</title>
        <authorList>
            <person name="Shimoshige H."/>
            <person name="Shimamura S."/>
            <person name="Taoka A."/>
            <person name="Kobayashi H."/>
            <person name="Maekawa T."/>
        </authorList>
    </citation>
    <scope>NUCLEOTIDE SEQUENCE [LARGE SCALE GENOMIC DNA]</scope>
    <source>
        <strain evidence="13 14">FCR-1</strain>
    </source>
</reference>
<keyword evidence="14" id="KW-1185">Reference proteome</keyword>
<keyword evidence="6 9" id="KW-0143">Chaperone</keyword>